<evidence type="ECO:0000256" key="2">
    <source>
        <dbReference type="ARBA" id="ARBA00049988"/>
    </source>
</evidence>
<gene>
    <name evidence="3" type="ORF">ACERK3_16290</name>
</gene>
<dbReference type="Gene3D" id="1.20.5.780">
    <property type="entry name" value="Single helix bin"/>
    <property type="match status" value="1"/>
</dbReference>
<dbReference type="EMBL" id="JBGUBD010000012">
    <property type="protein sequence ID" value="MFA9479844.1"/>
    <property type="molecule type" value="Genomic_DNA"/>
</dbReference>
<keyword evidence="1" id="KW-1277">Toxin-antitoxin system</keyword>
<evidence type="ECO:0000256" key="1">
    <source>
        <dbReference type="ARBA" id="ARBA00022649"/>
    </source>
</evidence>
<dbReference type="InterPro" id="IPR014795">
    <property type="entry name" value="TacA_1-like"/>
</dbReference>
<dbReference type="RefSeq" id="WP_425346769.1">
    <property type="nucleotide sequence ID" value="NZ_JBGUBD010000012.1"/>
</dbReference>
<organism evidence="3 4">
    <name type="scientific">Natronomicrosphaera hydrolytica</name>
    <dbReference type="NCBI Taxonomy" id="3242702"/>
    <lineage>
        <taxon>Bacteria</taxon>
        <taxon>Pseudomonadati</taxon>
        <taxon>Planctomycetota</taxon>
        <taxon>Phycisphaerae</taxon>
        <taxon>Phycisphaerales</taxon>
        <taxon>Phycisphaeraceae</taxon>
        <taxon>Natronomicrosphaera</taxon>
    </lineage>
</organism>
<evidence type="ECO:0000313" key="4">
    <source>
        <dbReference type="Proteomes" id="UP001575105"/>
    </source>
</evidence>
<dbReference type="InterPro" id="IPR010985">
    <property type="entry name" value="Ribbon_hlx_hlx"/>
</dbReference>
<evidence type="ECO:0000313" key="3">
    <source>
        <dbReference type="EMBL" id="MFA9479844.1"/>
    </source>
</evidence>
<dbReference type="Proteomes" id="UP001575105">
    <property type="component" value="Unassembled WGS sequence"/>
</dbReference>
<name>A0ABV4UB31_9BACT</name>
<protein>
    <submittedName>
        <fullName evidence="3">DUF1778 domain-containing protein</fullName>
    </submittedName>
</protein>
<keyword evidence="4" id="KW-1185">Reference proteome</keyword>
<accession>A0ABV4UB31</accession>
<dbReference type="Pfam" id="PF08681">
    <property type="entry name" value="TacA1"/>
    <property type="match status" value="1"/>
</dbReference>
<proteinExistence type="inferred from homology"/>
<comment type="similarity">
    <text evidence="2">Belongs to the TacA antitoxin family.</text>
</comment>
<dbReference type="SUPFAM" id="SSF47598">
    <property type="entry name" value="Ribbon-helix-helix"/>
    <property type="match status" value="1"/>
</dbReference>
<sequence>MGEKKRNPKKIMSIRIDADDKESIEGAARALGMTTSGFVASAAIDAAERVDQTTPMPPHEDGDDVPGFFRAACAVAARGGHQGYARAGFELASKVRWLIPDPVTDEDWDLALFDLRSLLAEKDIWGVIGWFRRYFAGCLQLVPQRRRTQFAYGAIAAFERGQVFSA</sequence>
<comment type="caution">
    <text evidence="3">The sequence shown here is derived from an EMBL/GenBank/DDBJ whole genome shotgun (WGS) entry which is preliminary data.</text>
</comment>
<reference evidence="3 4" key="1">
    <citation type="submission" date="2024-08" db="EMBL/GenBank/DDBJ databases">
        <title>Whole-genome sequencing of halo(alkali)philic microorganisms from hypersaline lakes.</title>
        <authorList>
            <person name="Sorokin D.Y."/>
            <person name="Merkel A.Y."/>
            <person name="Messina E."/>
            <person name="Yakimov M."/>
        </authorList>
    </citation>
    <scope>NUCLEOTIDE SEQUENCE [LARGE SCALE GENOMIC DNA]</scope>
    <source>
        <strain evidence="3 4">AB-hyl4</strain>
    </source>
</reference>